<accession>A0A379T6R0</accession>
<gene>
    <name evidence="1" type="ORF">NCTC8297_01497</name>
</gene>
<evidence type="ECO:0000313" key="1">
    <source>
        <dbReference type="EMBL" id="SUG46284.1"/>
    </source>
</evidence>
<dbReference type="SUPFAM" id="SSF56935">
    <property type="entry name" value="Porins"/>
    <property type="match status" value="1"/>
</dbReference>
<name>A0A379T6R0_SALER</name>
<proteinExistence type="predicted"/>
<dbReference type="EMBL" id="UGXG01000002">
    <property type="protein sequence ID" value="SUG46284.1"/>
    <property type="molecule type" value="Genomic_DNA"/>
</dbReference>
<keyword evidence="1" id="KW-0675">Receptor</keyword>
<organism evidence="1 2">
    <name type="scientific">Salmonella enterica subsp. arizonae</name>
    <dbReference type="NCBI Taxonomy" id="59203"/>
    <lineage>
        <taxon>Bacteria</taxon>
        <taxon>Pseudomonadati</taxon>
        <taxon>Pseudomonadota</taxon>
        <taxon>Gammaproteobacteria</taxon>
        <taxon>Enterobacterales</taxon>
        <taxon>Enterobacteriaceae</taxon>
        <taxon>Salmonella</taxon>
    </lineage>
</organism>
<protein>
    <submittedName>
        <fullName evidence="1">Outer membrane receptor FepA</fullName>
    </submittedName>
</protein>
<evidence type="ECO:0000313" key="2">
    <source>
        <dbReference type="Proteomes" id="UP000254741"/>
    </source>
</evidence>
<dbReference type="AlphaFoldDB" id="A0A379T6R0"/>
<reference evidence="1 2" key="1">
    <citation type="submission" date="2018-06" db="EMBL/GenBank/DDBJ databases">
        <authorList>
            <consortium name="Pathogen Informatics"/>
            <person name="Doyle S."/>
        </authorList>
    </citation>
    <scope>NUCLEOTIDE SEQUENCE [LARGE SCALE GENOMIC DNA]</scope>
    <source>
        <strain evidence="1 2">NCTC8297</strain>
    </source>
</reference>
<sequence>MDLAPQAGVVNIITKRPTNDWHGSLSLYTNQPEK</sequence>
<dbReference type="Proteomes" id="UP000254741">
    <property type="component" value="Unassembled WGS sequence"/>
</dbReference>